<dbReference type="AlphaFoldDB" id="J4U850"/>
<keyword evidence="3 6" id="KW-1133">Transmembrane helix</keyword>
<evidence type="ECO:0000313" key="7">
    <source>
        <dbReference type="EMBL" id="EJT46590.1"/>
    </source>
</evidence>
<dbReference type="GeneID" id="25988279"/>
<comment type="caution">
    <text evidence="7">The sequence shown here is derived from an EMBL/GenBank/DDBJ whole genome shotgun (WGS) entry which is preliminary data.</text>
</comment>
<accession>J4U850</accession>
<evidence type="ECO:0000256" key="1">
    <source>
        <dbReference type="ARBA" id="ARBA00004141"/>
    </source>
</evidence>
<comment type="subcellular location">
    <subcellularLocation>
        <location evidence="1">Membrane</location>
        <topology evidence="1">Multi-pass membrane protein</topology>
    </subcellularLocation>
</comment>
<feature type="transmembrane region" description="Helical" evidence="6">
    <location>
        <begin position="141"/>
        <end position="160"/>
    </location>
</feature>
<feature type="transmembrane region" description="Helical" evidence="6">
    <location>
        <begin position="117"/>
        <end position="135"/>
    </location>
</feature>
<evidence type="ECO:0000256" key="2">
    <source>
        <dbReference type="ARBA" id="ARBA00022692"/>
    </source>
</evidence>
<dbReference type="GO" id="GO:0022857">
    <property type="term" value="F:transmembrane transporter activity"/>
    <property type="evidence" value="ECO:0007669"/>
    <property type="project" value="TreeGrafter"/>
</dbReference>
<dbReference type="SUPFAM" id="SSF103473">
    <property type="entry name" value="MFS general substrate transporter"/>
    <property type="match status" value="1"/>
</dbReference>
<feature type="transmembrane region" description="Helical" evidence="6">
    <location>
        <begin position="387"/>
        <end position="412"/>
    </location>
</feature>
<keyword evidence="2 6" id="KW-0812">Transmembrane</keyword>
<dbReference type="OrthoDB" id="2241241at2759"/>
<dbReference type="EMBL" id="ALBS01000283">
    <property type="protein sequence ID" value="EJT46590.1"/>
    <property type="molecule type" value="Genomic_DNA"/>
</dbReference>
<dbReference type="RefSeq" id="XP_014178480.1">
    <property type="nucleotide sequence ID" value="XM_014323005.1"/>
</dbReference>
<evidence type="ECO:0000256" key="6">
    <source>
        <dbReference type="SAM" id="Phobius"/>
    </source>
</evidence>
<feature type="transmembrane region" description="Helical" evidence="6">
    <location>
        <begin position="304"/>
        <end position="325"/>
    </location>
</feature>
<evidence type="ECO:0000256" key="5">
    <source>
        <dbReference type="SAM" id="MobiDB-lite"/>
    </source>
</evidence>
<feature type="region of interest" description="Disordered" evidence="5">
    <location>
        <begin position="1"/>
        <end position="42"/>
    </location>
</feature>
<gene>
    <name evidence="7" type="ORF">A1Q1_04767</name>
</gene>
<dbReference type="KEGG" id="tasa:A1Q1_04767"/>
<organism evidence="7 8">
    <name type="scientific">Trichosporon asahii var. asahii (strain ATCC 90039 / CBS 2479 / JCM 2466 / KCTC 7840 / NBRC 103889/ NCYC 2677 / UAMH 7654)</name>
    <name type="common">Yeast</name>
    <dbReference type="NCBI Taxonomy" id="1186058"/>
    <lineage>
        <taxon>Eukaryota</taxon>
        <taxon>Fungi</taxon>
        <taxon>Dikarya</taxon>
        <taxon>Basidiomycota</taxon>
        <taxon>Agaricomycotina</taxon>
        <taxon>Tremellomycetes</taxon>
        <taxon>Trichosporonales</taxon>
        <taxon>Trichosporonaceae</taxon>
        <taxon>Trichosporon</taxon>
    </lineage>
</organism>
<dbReference type="GO" id="GO:0005886">
    <property type="term" value="C:plasma membrane"/>
    <property type="evidence" value="ECO:0007669"/>
    <property type="project" value="TreeGrafter"/>
</dbReference>
<feature type="transmembrane region" description="Helical" evidence="6">
    <location>
        <begin position="276"/>
        <end position="298"/>
    </location>
</feature>
<feature type="compositionally biased region" description="Polar residues" evidence="5">
    <location>
        <begin position="27"/>
        <end position="39"/>
    </location>
</feature>
<feature type="transmembrane region" description="Helical" evidence="6">
    <location>
        <begin position="79"/>
        <end position="96"/>
    </location>
</feature>
<dbReference type="VEuPathDB" id="FungiDB:A1Q1_04767"/>
<dbReference type="InterPro" id="IPR036259">
    <property type="entry name" value="MFS_trans_sf"/>
</dbReference>
<dbReference type="HOGENOM" id="CLU_515046_0_0_1"/>
<evidence type="ECO:0000313" key="8">
    <source>
        <dbReference type="Proteomes" id="UP000002748"/>
    </source>
</evidence>
<reference evidence="7 8" key="1">
    <citation type="journal article" date="2012" name="Eukaryot. Cell">
        <title>Draft genome sequence of CBS 2479, the standard type strain of Trichosporon asahii.</title>
        <authorList>
            <person name="Yang R.Y."/>
            <person name="Li H.T."/>
            <person name="Zhu H."/>
            <person name="Zhou G.P."/>
            <person name="Wang M."/>
            <person name="Wang L."/>
        </authorList>
    </citation>
    <scope>NUCLEOTIDE SEQUENCE [LARGE SCALE GENOMIC DNA]</scope>
    <source>
        <strain evidence="8">ATCC 90039 / CBS 2479 / JCM 2466 / KCTC 7840 / NCYC 2677 / UAMH 7654</strain>
    </source>
</reference>
<feature type="transmembrane region" description="Helical" evidence="6">
    <location>
        <begin position="532"/>
        <end position="551"/>
    </location>
</feature>
<dbReference type="PANTHER" id="PTHR23501:SF55">
    <property type="entry name" value="SIDEROPHORE IRON TRANSPORTER, PUTATIVE (AFU_ORTHOLOGUE AFUA_3G03440)-RELATED"/>
    <property type="match status" value="1"/>
</dbReference>
<evidence type="ECO:0000256" key="3">
    <source>
        <dbReference type="ARBA" id="ARBA00022989"/>
    </source>
</evidence>
<keyword evidence="4 6" id="KW-0472">Membrane</keyword>
<sequence>MSVAQFPSPAPIAAPCSDPSRSVPLGDSNTPDSFQQSPCPLQPDAILGNSSNGAAVAGSIAPPPVAVLPPDGPLPHSSAPGWSLTSLTILYVLLLWNGPVTPSAALFDSHGLRPMPFIAADLVTVAACLGMALALEFTGPALGMGIAVVSATLGLVLFALSRNAETLSAGQVFYSVGFTGIRLVIDVLIADTAALRNRALAYGLAGSPWAVTAFAVPALRKRFNISNEGRKMRLAIAAFTGIIPLFGGVLVLYLWHHKRTHPVPVAKEKIRRDLRVLKIFDVCLLGFFLMILFVFLWLVQMGLMPWWAALIALISFFSTVVFVAFSRSPWVRKQAIKFWLPRLRRGLPDAPMPEPIKALLVEFYNRPQWERSAQRLHQYNPLKGRTMWAVCILAMTWKLPFYCLGEVLMMAAPSLDHSVSRLVFSQILLAMARSSFEAVKEVAILSSSEPIDTAVVLAILSVCDKVGGMIGSTFSDIVWAEALPDAPRRYLSAEAILSAERVHPELQRQLSLPPGSAERIAIQHTYDEAQKITLIIGSVAMVFALACALAMRNDNILKIRLPDVAL</sequence>
<dbReference type="PANTHER" id="PTHR23501">
    <property type="entry name" value="MAJOR FACILITATOR SUPERFAMILY"/>
    <property type="match status" value="1"/>
</dbReference>
<dbReference type="Proteomes" id="UP000002748">
    <property type="component" value="Unassembled WGS sequence"/>
</dbReference>
<evidence type="ECO:0000256" key="4">
    <source>
        <dbReference type="ARBA" id="ARBA00023136"/>
    </source>
</evidence>
<feature type="transmembrane region" description="Helical" evidence="6">
    <location>
        <begin position="234"/>
        <end position="255"/>
    </location>
</feature>
<proteinExistence type="predicted"/>
<protein>
    <submittedName>
        <fullName evidence="7">Siderophore iron transporter mirB</fullName>
    </submittedName>
</protein>
<name>J4U850_TRIAS</name>
<dbReference type="Gene3D" id="1.20.1250.20">
    <property type="entry name" value="MFS general substrate transporter like domains"/>
    <property type="match status" value="1"/>
</dbReference>